<proteinExistence type="inferred from homology"/>
<dbReference type="Gene3D" id="3.50.7.10">
    <property type="entry name" value="GroEL"/>
    <property type="match status" value="1"/>
</dbReference>
<dbReference type="NCBIfam" id="NF000592">
    <property type="entry name" value="PRK00013.1"/>
    <property type="match status" value="1"/>
</dbReference>
<dbReference type="AlphaFoldDB" id="A0A7S1PG90"/>
<dbReference type="InterPro" id="IPR027409">
    <property type="entry name" value="GroEL-like_apical_dom_sf"/>
</dbReference>
<keyword evidence="3" id="KW-0346">Stress response</keyword>
<evidence type="ECO:0000256" key="1">
    <source>
        <dbReference type="ARBA" id="ARBA00006607"/>
    </source>
</evidence>
<comment type="similarity">
    <text evidence="1 6">Belongs to the chaperonin (HSP60) family.</text>
</comment>
<gene>
    <name evidence="8" type="ORF">PCOS0759_LOCUS5448</name>
</gene>
<dbReference type="SUPFAM" id="SSF52029">
    <property type="entry name" value="GroEL apical domain-like"/>
    <property type="match status" value="1"/>
</dbReference>
<dbReference type="NCBIfam" id="TIGR02348">
    <property type="entry name" value="GroEL"/>
    <property type="match status" value="1"/>
</dbReference>
<dbReference type="EMBL" id="HBGD01006565">
    <property type="protein sequence ID" value="CAD9082208.1"/>
    <property type="molecule type" value="Transcribed_RNA"/>
</dbReference>
<dbReference type="HAMAP" id="MF_00600">
    <property type="entry name" value="CH60"/>
    <property type="match status" value="1"/>
</dbReference>
<name>A0A7S1PG90_9EUKA</name>
<evidence type="ECO:0000256" key="7">
    <source>
        <dbReference type="SAM" id="MobiDB-lite"/>
    </source>
</evidence>
<feature type="region of interest" description="Disordered" evidence="7">
    <location>
        <begin position="544"/>
        <end position="565"/>
    </location>
</feature>
<evidence type="ECO:0000256" key="2">
    <source>
        <dbReference type="ARBA" id="ARBA00022946"/>
    </source>
</evidence>
<keyword evidence="2" id="KW-0809">Transit peptide</keyword>
<sequence>MFRFSKALQTTSLRTYATGKEIKYGHKARQLMLRGVEQTAKAVSTTMGPKGRNVIIQQPYGAPKITKDGVTVARSIEFSDNGLNTGAQLVRQVASKTNDIAGDGTTTASVLTYAILQEGLMKVAAGLNPMDLKRGIDKATKIAVQSLLNQSKSITSKEEITQVATISANGDLEIGSLISNAMEKVGKEGVITVEEGKTLDNQLDLVEGLKFDRGYISAYFVSDTKSQKCVMEKPLILIADSKISNMNDMVGVLQLVLKKNNRPLLVIAEDVEGEALATLIVNKLRTGAKVCAVKAPGFGDHRKNNLQDISVVTGGTLVSEDLGLKLEGVQESWLGSAEKVIVSKDDTVILNGQGEKESIEERCEQLRELLKNPDLSEFESEKLQERLAKLSGGVAVLKIGGASEVEVGEKKDRVTDALNATRAAVSEGIVAGGGTALLRASMELNDTETDNFDQKVGVEIVQKALRMPLKTIASNAGKEGAVIVEKVLEMNDPSFGYNAATDKFEDLFKAGVIDPTKVVKTALTSSASIGSLMITSESMVIDEPRDEPQGAQPNMGAMGGMDGMF</sequence>
<dbReference type="Pfam" id="PF00118">
    <property type="entry name" value="Cpn60_TCP1"/>
    <property type="match status" value="1"/>
</dbReference>
<evidence type="ECO:0000256" key="4">
    <source>
        <dbReference type="ARBA" id="ARBA00023186"/>
    </source>
</evidence>
<dbReference type="NCBIfam" id="NF009489">
    <property type="entry name" value="PRK12851.1"/>
    <property type="match status" value="1"/>
</dbReference>
<reference evidence="8" key="1">
    <citation type="submission" date="2021-01" db="EMBL/GenBank/DDBJ databases">
        <authorList>
            <person name="Corre E."/>
            <person name="Pelletier E."/>
            <person name="Niang G."/>
            <person name="Scheremetjew M."/>
            <person name="Finn R."/>
            <person name="Kale V."/>
            <person name="Holt S."/>
            <person name="Cochrane G."/>
            <person name="Meng A."/>
            <person name="Brown T."/>
            <person name="Cohen L."/>
        </authorList>
    </citation>
    <scope>NUCLEOTIDE SEQUENCE</scope>
    <source>
        <strain evidence="8">WS</strain>
    </source>
</reference>
<comment type="function">
    <text evidence="5">Implicated in mitochondrial protein import and macromolecular assembly. May facilitate the correct folding of imported proteins. May also prevent misfolding and promote the refolding and proper assembly of unfolded polypeptides generated under stress conditions in the mitochondrial matrix.</text>
</comment>
<dbReference type="Gene3D" id="3.30.260.10">
    <property type="entry name" value="TCP-1-like chaperonin intermediate domain"/>
    <property type="match status" value="1"/>
</dbReference>
<accession>A0A7S1PG90</accession>
<dbReference type="NCBIfam" id="NF009488">
    <property type="entry name" value="PRK12850.1"/>
    <property type="match status" value="1"/>
</dbReference>
<dbReference type="FunFam" id="3.50.7.10:FF:000001">
    <property type="entry name" value="60 kDa chaperonin"/>
    <property type="match status" value="1"/>
</dbReference>
<evidence type="ECO:0000256" key="5">
    <source>
        <dbReference type="ARBA" id="ARBA00025467"/>
    </source>
</evidence>
<protein>
    <submittedName>
        <fullName evidence="8">Uncharacterized protein</fullName>
    </submittedName>
</protein>
<dbReference type="GO" id="GO:0005524">
    <property type="term" value="F:ATP binding"/>
    <property type="evidence" value="ECO:0007669"/>
    <property type="project" value="InterPro"/>
</dbReference>
<dbReference type="PANTHER" id="PTHR45633">
    <property type="entry name" value="60 KDA HEAT SHOCK PROTEIN, MITOCHONDRIAL"/>
    <property type="match status" value="1"/>
</dbReference>
<dbReference type="NCBIfam" id="NF009487">
    <property type="entry name" value="PRK12849.1"/>
    <property type="match status" value="1"/>
</dbReference>
<keyword evidence="4" id="KW-0143">Chaperone</keyword>
<dbReference type="GO" id="GO:0042026">
    <property type="term" value="P:protein refolding"/>
    <property type="evidence" value="ECO:0007669"/>
    <property type="project" value="InterPro"/>
</dbReference>
<dbReference type="InterPro" id="IPR002423">
    <property type="entry name" value="Cpn60/GroEL/TCP-1"/>
</dbReference>
<dbReference type="GO" id="GO:0140662">
    <property type="term" value="F:ATP-dependent protein folding chaperone"/>
    <property type="evidence" value="ECO:0007669"/>
    <property type="project" value="InterPro"/>
</dbReference>
<dbReference type="Gene3D" id="1.10.560.10">
    <property type="entry name" value="GroEL-like equatorial domain"/>
    <property type="match status" value="1"/>
</dbReference>
<dbReference type="SUPFAM" id="SSF48592">
    <property type="entry name" value="GroEL equatorial domain-like"/>
    <property type="match status" value="1"/>
</dbReference>
<organism evidence="8">
    <name type="scientific">Percolomonas cosmopolitus</name>
    <dbReference type="NCBI Taxonomy" id="63605"/>
    <lineage>
        <taxon>Eukaryota</taxon>
        <taxon>Discoba</taxon>
        <taxon>Heterolobosea</taxon>
        <taxon>Tetramitia</taxon>
        <taxon>Eutetramitia</taxon>
        <taxon>Percolomonadidae</taxon>
        <taxon>Percolomonas</taxon>
    </lineage>
</organism>
<dbReference type="CDD" id="cd03344">
    <property type="entry name" value="GroEL"/>
    <property type="match status" value="1"/>
</dbReference>
<dbReference type="PRINTS" id="PR00298">
    <property type="entry name" value="CHAPERONIN60"/>
</dbReference>
<dbReference type="SUPFAM" id="SSF54849">
    <property type="entry name" value="GroEL-intermediate domain like"/>
    <property type="match status" value="1"/>
</dbReference>
<evidence type="ECO:0000313" key="8">
    <source>
        <dbReference type="EMBL" id="CAD9082208.1"/>
    </source>
</evidence>
<dbReference type="InterPro" id="IPR027410">
    <property type="entry name" value="TCP-1-like_intermed_sf"/>
</dbReference>
<evidence type="ECO:0000256" key="6">
    <source>
        <dbReference type="RuleBase" id="RU000418"/>
    </source>
</evidence>
<dbReference type="InterPro" id="IPR001844">
    <property type="entry name" value="Cpn60/GroEL"/>
</dbReference>
<dbReference type="InterPro" id="IPR027413">
    <property type="entry name" value="GROEL-like_equatorial_sf"/>
</dbReference>
<evidence type="ECO:0000256" key="3">
    <source>
        <dbReference type="ARBA" id="ARBA00023016"/>
    </source>
</evidence>